<dbReference type="PROSITE" id="PS51819">
    <property type="entry name" value="VOC"/>
    <property type="match status" value="1"/>
</dbReference>
<gene>
    <name evidence="2" type="ORF">LXM26_09580</name>
</gene>
<organism evidence="2 3">
    <name type="scientific">Dyadobacter chenwenxiniae</name>
    <dbReference type="NCBI Taxonomy" id="2906456"/>
    <lineage>
        <taxon>Bacteria</taxon>
        <taxon>Pseudomonadati</taxon>
        <taxon>Bacteroidota</taxon>
        <taxon>Cytophagia</taxon>
        <taxon>Cytophagales</taxon>
        <taxon>Spirosomataceae</taxon>
        <taxon>Dyadobacter</taxon>
    </lineage>
</organism>
<dbReference type="PANTHER" id="PTHR34109:SF1">
    <property type="entry name" value="VOC DOMAIN-CONTAINING PROTEIN"/>
    <property type="match status" value="1"/>
</dbReference>
<dbReference type="InterPro" id="IPR029068">
    <property type="entry name" value="Glyas_Bleomycin-R_OHBP_Dase"/>
</dbReference>
<dbReference type="Proteomes" id="UP001139000">
    <property type="component" value="Unassembled WGS sequence"/>
</dbReference>
<dbReference type="InterPro" id="IPR004360">
    <property type="entry name" value="Glyas_Fos-R_dOase_dom"/>
</dbReference>
<name>A0A9X1PK88_9BACT</name>
<dbReference type="InterPro" id="IPR037523">
    <property type="entry name" value="VOC_core"/>
</dbReference>
<comment type="caution">
    <text evidence="2">The sequence shown here is derived from an EMBL/GenBank/DDBJ whole genome shotgun (WGS) entry which is preliminary data.</text>
</comment>
<dbReference type="EMBL" id="JAJTTC010000001">
    <property type="protein sequence ID" value="MCF0061744.1"/>
    <property type="molecule type" value="Genomic_DNA"/>
</dbReference>
<evidence type="ECO:0000313" key="2">
    <source>
        <dbReference type="EMBL" id="MCF0061744.1"/>
    </source>
</evidence>
<feature type="domain" description="VOC" evidence="1">
    <location>
        <begin position="1"/>
        <end position="97"/>
    </location>
</feature>
<evidence type="ECO:0000313" key="3">
    <source>
        <dbReference type="Proteomes" id="UP001139000"/>
    </source>
</evidence>
<protein>
    <submittedName>
        <fullName evidence="2">VOC family protein</fullName>
    </submittedName>
</protein>
<dbReference type="PANTHER" id="PTHR34109">
    <property type="entry name" value="BNAUNNG04460D PROTEIN-RELATED"/>
    <property type="match status" value="1"/>
</dbReference>
<keyword evidence="3" id="KW-1185">Reference proteome</keyword>
<dbReference type="AlphaFoldDB" id="A0A9X1PK88"/>
<dbReference type="Gene3D" id="3.10.180.10">
    <property type="entry name" value="2,3-Dihydroxybiphenyl 1,2-Dioxygenase, domain 1"/>
    <property type="match status" value="1"/>
</dbReference>
<reference evidence="2" key="1">
    <citation type="submission" date="2021-12" db="EMBL/GenBank/DDBJ databases">
        <title>Novel species in genus Dyadobacter.</title>
        <authorList>
            <person name="Ma C."/>
        </authorList>
    </citation>
    <scope>NUCLEOTIDE SEQUENCE</scope>
    <source>
        <strain evidence="2">LJ419</strain>
    </source>
</reference>
<dbReference type="SUPFAM" id="SSF54593">
    <property type="entry name" value="Glyoxalase/Bleomycin resistance protein/Dihydroxybiphenyl dioxygenase"/>
    <property type="match status" value="1"/>
</dbReference>
<accession>A0A9X1PK88</accession>
<proteinExistence type="predicted"/>
<sequence length="98" mass="10674">MRRVSNSDGSIHVSELSIGGAIFHLHEETADPKAFCPKRHDGTTVTIGLFVADVDAVMNQASAAGGEVISPAQDYDYGYRQGKIRDPFGHIWMIEAEI</sequence>
<dbReference type="Pfam" id="PF00903">
    <property type="entry name" value="Glyoxalase"/>
    <property type="match status" value="1"/>
</dbReference>
<evidence type="ECO:0000259" key="1">
    <source>
        <dbReference type="PROSITE" id="PS51819"/>
    </source>
</evidence>